<feature type="compositionally biased region" description="Basic residues" evidence="1">
    <location>
        <begin position="1006"/>
        <end position="1015"/>
    </location>
</feature>
<dbReference type="Gene3D" id="3.30.50.10">
    <property type="entry name" value="Erythroid Transcription Factor GATA-1, subunit A"/>
    <property type="match status" value="1"/>
</dbReference>
<feature type="region of interest" description="Disordered" evidence="1">
    <location>
        <begin position="1"/>
        <end position="33"/>
    </location>
</feature>
<dbReference type="EMBL" id="JACCJB010000012">
    <property type="protein sequence ID" value="KAF6222216.1"/>
    <property type="molecule type" value="Genomic_DNA"/>
</dbReference>
<feature type="compositionally biased region" description="Basic residues" evidence="1">
    <location>
        <begin position="812"/>
        <end position="822"/>
    </location>
</feature>
<feature type="region of interest" description="Disordered" evidence="1">
    <location>
        <begin position="454"/>
        <end position="491"/>
    </location>
</feature>
<evidence type="ECO:0000313" key="3">
    <source>
        <dbReference type="EMBL" id="KAF6222216.1"/>
    </source>
</evidence>
<feature type="compositionally biased region" description="Low complexity" evidence="1">
    <location>
        <begin position="992"/>
        <end position="1005"/>
    </location>
</feature>
<dbReference type="PANTHER" id="PTHR39147">
    <property type="entry name" value="PROTEIN SPT21"/>
    <property type="match status" value="1"/>
</dbReference>
<feature type="domain" description="Ams2/SPT21 N-terminal" evidence="2">
    <location>
        <begin position="33"/>
        <end position="173"/>
    </location>
</feature>
<evidence type="ECO:0000259" key="2">
    <source>
        <dbReference type="Pfam" id="PF25823"/>
    </source>
</evidence>
<feature type="compositionally biased region" description="Polar residues" evidence="1">
    <location>
        <begin position="321"/>
        <end position="333"/>
    </location>
</feature>
<dbReference type="GO" id="GO:0008270">
    <property type="term" value="F:zinc ion binding"/>
    <property type="evidence" value="ECO:0007669"/>
    <property type="project" value="InterPro"/>
</dbReference>
<dbReference type="RefSeq" id="XP_037151651.1">
    <property type="nucleotide sequence ID" value="XM_037292232.1"/>
</dbReference>
<dbReference type="InterPro" id="IPR042403">
    <property type="entry name" value="Spt21/Ams2"/>
</dbReference>
<dbReference type="InterPro" id="IPR013088">
    <property type="entry name" value="Znf_NHR/GATA"/>
</dbReference>
<evidence type="ECO:0000256" key="1">
    <source>
        <dbReference type="SAM" id="MobiDB-lite"/>
    </source>
</evidence>
<feature type="region of interest" description="Disordered" evidence="1">
    <location>
        <begin position="607"/>
        <end position="686"/>
    </location>
</feature>
<gene>
    <name evidence="3" type="ORF">HO133_001302</name>
</gene>
<organism evidence="3 4">
    <name type="scientific">Letharia lupina</name>
    <dbReference type="NCBI Taxonomy" id="560253"/>
    <lineage>
        <taxon>Eukaryota</taxon>
        <taxon>Fungi</taxon>
        <taxon>Dikarya</taxon>
        <taxon>Ascomycota</taxon>
        <taxon>Pezizomycotina</taxon>
        <taxon>Lecanoromycetes</taxon>
        <taxon>OSLEUM clade</taxon>
        <taxon>Lecanoromycetidae</taxon>
        <taxon>Lecanorales</taxon>
        <taxon>Lecanorineae</taxon>
        <taxon>Parmeliaceae</taxon>
        <taxon>Letharia</taxon>
    </lineage>
</organism>
<protein>
    <recommendedName>
        <fullName evidence="2">Ams2/SPT21 N-terminal domain-containing protein</fullName>
    </recommendedName>
</protein>
<feature type="compositionally biased region" description="Low complexity" evidence="1">
    <location>
        <begin position="291"/>
        <end position="300"/>
    </location>
</feature>
<sequence>MPEHGPLRGAASSPAPPRPQSQPSGPSQSSDDVTVRSMRLKVLYSFDNENKTNCLARWPQPLDIRTAYLDENTQIGVIELKTCIQAIVAASPELVAALGQDYTVYAYDYSEYETPLVGQGMLSWVLASSSSTPSAPAHQSRTIVTGRVCKNLLGLFSSNSQETLEVKLRLVPVPTSLQSEYIESMKKYRDISQMMPEGFDPQAWTLFVQANPAIWQLANKSRSQSPAVGQGQISGFGIEHVQRLLSGEGYRQRTIESQSTQQAKPEPQRLAPQNNNYAISDAARQIPRMPSPASSVASAATKKRRGRPPGPNPRKSRVKTATRQASVDTSYASNDERFEDGPNKKRAKIMQAEWSGNTDFGRQPESLRVAASTAASIRIHQPTAVRPNNSLANSLEGPPRVPTPIADSSNRMQRPQLPVPISNLRRESFAIARKDYASPYDPVGANVKLAESAMTSPEASQAESSPVDIASSPPVYRGTSTCPSSPNQTTQARHFEDSGFMSGNIDELFEDDETRPVDDEDLDVAAQYSKRPNLSALPAQEEPAAQLPEPNTSQQIRDIQQPTAPHEQNQQLHGLQRPDILSRQTHQPYELPQPQQQAGNAFTVSRKPARGAAGLSRTASSGNLALPPIHASDPIRPTLNRSQTWSGRQAAHPASDMTPIPPVMETTERPVPRPRKGSEIGTGSGVRRKQAIQSKLALSVAAGEMPPFCENCGAIETPTWRKAWVKIHSGTPEHVVISEEEGGIIAWQTLQTDCNGIICLYRIVKKSVLKTDEGFTEILLCNPCGLWLHTRKCMRPKEVWDKTQNGPDEKRKRGTNGKRHRANSTSDQAADAAPNGSALHSYDSSSANNGGQTECGEAESQLPPFQHRRASSQHTISPQAKRRIAEEASAVAALERAIRSSPHKFRGTEHVPIDVEDLTPQPTRRVLFPSPTLSEDAKSKRNSIVEVSGKGRHQTPGKLFEDPDNDQADKENCPPAEDDGLDHLFTEDPHLTRATTPTPTSSSRAHTFKTPKRSPNRLPPTTGDFFSSAAKALLRAPNTPKRTPTKDIQPLGELTPFTAHLNQLLSDANNGNGSPRSNGFDFPSLPSLHNTPGRRTMDFDFSQFDSQDLLSTDVPMPSSPPAWFGVYEDPIEHGAGSLWGDYALPNSASTPSDDEEEVNGAKRPKTPGLVVDENGRARIDFQAMT</sequence>
<dbReference type="GO" id="GO:0006357">
    <property type="term" value="P:regulation of transcription by RNA polymerase II"/>
    <property type="evidence" value="ECO:0007669"/>
    <property type="project" value="TreeGrafter"/>
</dbReference>
<feature type="region of interest" description="Disordered" evidence="1">
    <location>
        <begin position="1067"/>
        <end position="1094"/>
    </location>
</feature>
<feature type="compositionally biased region" description="Low complexity" evidence="1">
    <location>
        <begin position="21"/>
        <end position="30"/>
    </location>
</feature>
<feature type="compositionally biased region" description="Polar residues" evidence="1">
    <location>
        <begin position="842"/>
        <end position="852"/>
    </location>
</feature>
<feature type="compositionally biased region" description="Basic and acidic residues" evidence="1">
    <location>
        <begin position="800"/>
        <end position="811"/>
    </location>
</feature>
<feature type="compositionally biased region" description="Polar residues" evidence="1">
    <location>
        <begin position="549"/>
        <end position="572"/>
    </location>
</feature>
<dbReference type="Pfam" id="PF25823">
    <property type="entry name" value="Ams2-SPT21_N"/>
    <property type="match status" value="1"/>
</dbReference>
<feature type="region of interest" description="Disordered" evidence="1">
    <location>
        <begin position="531"/>
        <end position="572"/>
    </location>
</feature>
<feature type="compositionally biased region" description="Polar residues" evidence="1">
    <location>
        <begin position="478"/>
        <end position="491"/>
    </location>
</feature>
<reference evidence="3 4" key="1">
    <citation type="journal article" date="2020" name="Genomics">
        <title>Complete, high-quality genomes from long-read metagenomic sequencing of two wolf lichen thalli reveals enigmatic genome architecture.</title>
        <authorList>
            <person name="McKenzie S.K."/>
            <person name="Walston R.F."/>
            <person name="Allen J.L."/>
        </authorList>
    </citation>
    <scope>NUCLEOTIDE SEQUENCE [LARGE SCALE GENOMIC DNA]</scope>
    <source>
        <strain evidence="3">WasteWater1</strain>
    </source>
</reference>
<dbReference type="AlphaFoldDB" id="A0A8H6FBM9"/>
<feature type="compositionally biased region" description="Basic and acidic residues" evidence="1">
    <location>
        <begin position="334"/>
        <end position="343"/>
    </location>
</feature>
<name>A0A8H6FBM9_9LECA</name>
<feature type="compositionally biased region" description="Basic and acidic residues" evidence="1">
    <location>
        <begin position="981"/>
        <end position="991"/>
    </location>
</feature>
<dbReference type="GeneID" id="59329718"/>
<proteinExistence type="predicted"/>
<feature type="compositionally biased region" description="Polar residues" evidence="1">
    <location>
        <begin position="454"/>
        <end position="464"/>
    </location>
</feature>
<feature type="region of interest" description="Disordered" evidence="1">
    <location>
        <begin position="252"/>
        <end position="343"/>
    </location>
</feature>
<feature type="region of interest" description="Disordered" evidence="1">
    <location>
        <begin position="1141"/>
        <end position="1174"/>
    </location>
</feature>
<evidence type="ECO:0000313" key="4">
    <source>
        <dbReference type="Proteomes" id="UP000593566"/>
    </source>
</evidence>
<dbReference type="InterPro" id="IPR057725">
    <property type="entry name" value="Ams2-SPT21_N"/>
</dbReference>
<comment type="caution">
    <text evidence="3">The sequence shown here is derived from an EMBL/GenBank/DDBJ whole genome shotgun (WGS) entry which is preliminary data.</text>
</comment>
<accession>A0A8H6FBM9</accession>
<keyword evidence="4" id="KW-1185">Reference proteome</keyword>
<feature type="compositionally biased region" description="Polar residues" evidence="1">
    <location>
        <begin position="1067"/>
        <end position="1077"/>
    </location>
</feature>
<dbReference type="PANTHER" id="PTHR39147:SF1">
    <property type="entry name" value="PROTEIN SPT21"/>
    <property type="match status" value="1"/>
</dbReference>
<feature type="region of interest" description="Disordered" evidence="1">
    <location>
        <begin position="800"/>
        <end position="884"/>
    </location>
</feature>
<feature type="region of interest" description="Disordered" evidence="1">
    <location>
        <begin position="922"/>
        <end position="1021"/>
    </location>
</feature>
<dbReference type="GO" id="GO:0030466">
    <property type="term" value="P:silent mating-type cassette heterochromatin formation"/>
    <property type="evidence" value="ECO:0007669"/>
    <property type="project" value="TreeGrafter"/>
</dbReference>
<dbReference type="Proteomes" id="UP000593566">
    <property type="component" value="Unassembled WGS sequence"/>
</dbReference>
<dbReference type="SUPFAM" id="SSF57716">
    <property type="entry name" value="Glucocorticoid receptor-like (DNA-binding domain)"/>
    <property type="match status" value="1"/>
</dbReference>
<dbReference type="GO" id="GO:0000183">
    <property type="term" value="P:rDNA heterochromatin formation"/>
    <property type="evidence" value="ECO:0007669"/>
    <property type="project" value="TreeGrafter"/>
</dbReference>